<reference evidence="1 2" key="1">
    <citation type="journal article" date="2012" name="J. Bacteriol.">
        <title>Complete genome sequence of Riemerella anatipestifer reference strain.</title>
        <authorList>
            <person name="Wang X."/>
            <person name="Zhu D."/>
            <person name="Wang M."/>
            <person name="Cheng A."/>
            <person name="Jia R."/>
            <person name="Zhou Y."/>
            <person name="Chen Z."/>
            <person name="Luo Q."/>
            <person name="Liu F."/>
            <person name="Wang Y."/>
            <person name="Chen X.Y."/>
        </authorList>
    </citation>
    <scope>NUCLEOTIDE SEQUENCE [LARGE SCALE GENOMIC DNA]</scope>
    <source>
        <strain evidence="2">DSM 15868</strain>
    </source>
</reference>
<name>H8MC42_RIEAD</name>
<dbReference type="KEGG" id="rai:RA0C_0282"/>
<evidence type="ECO:0000313" key="1">
    <source>
        <dbReference type="EMBL" id="AFD55277.1"/>
    </source>
</evidence>
<proteinExistence type="predicted"/>
<dbReference type="PATRIC" id="fig|693978.17.peg.293"/>
<evidence type="ECO:0008006" key="3">
    <source>
        <dbReference type="Google" id="ProtNLM"/>
    </source>
</evidence>
<protein>
    <recommendedName>
        <fullName evidence="3">Glycosyl transferase family 1 domain-containing protein</fullName>
    </recommendedName>
</protein>
<accession>H8MC42</accession>
<dbReference type="HOGENOM" id="CLU_796187_0_0_10"/>
<sequence length="345" mass="39962">MQDTNSKVMTKYKIAYVELDTHAEIALSFKTLMEASNRVEVDYFFSNKIKKLLGKNTPNIIEANPNTILKLLSAKEYDLVVVGTVHRYFNIFDKVVKNYKTAIICHNLNFIKASNTDLLKVLLKEDTVYRIKLLLKEGLMLKNSVYQNSVSRWVLSEELAPSKYQHIPLFYTEYQQEFSNNKGLTLVIPGIVSQKRRDYKAVVESLSSQYFNEPTEVVFLGKAMGEELDWLKSLEQKNLNNLKLTYFTEKVPQELFDEYLLKASLIWAPIQQKTHFFNITEYYGKTKVSGNNGDAMKYGKKIVFSKNIEEVLSYQNIREVERTSKQKALEITENLIESAINAKKH</sequence>
<gene>
    <name evidence="1" type="ORF">RA0C_0282</name>
</gene>
<dbReference type="GeneID" id="93717170"/>
<organism evidence="1 2">
    <name type="scientific">Riemerella anatipestifer (strain ATCC 11845 / DSM 15868 / JCM 9532 / NCTC 11014)</name>
    <dbReference type="NCBI Taxonomy" id="693978"/>
    <lineage>
        <taxon>Bacteria</taxon>
        <taxon>Pseudomonadati</taxon>
        <taxon>Bacteroidota</taxon>
        <taxon>Flavobacteriia</taxon>
        <taxon>Flavobacteriales</taxon>
        <taxon>Weeksellaceae</taxon>
        <taxon>Riemerella</taxon>
    </lineage>
</organism>
<evidence type="ECO:0000313" key="2">
    <source>
        <dbReference type="Proteomes" id="UP000010093"/>
    </source>
</evidence>
<dbReference type="RefSeq" id="WP_014411201.1">
    <property type="nucleotide sequence ID" value="NC_014738.1"/>
</dbReference>
<dbReference type="AlphaFoldDB" id="H8MC42"/>
<dbReference type="EMBL" id="CP003388">
    <property type="protein sequence ID" value="AFD55277.1"/>
    <property type="molecule type" value="Genomic_DNA"/>
</dbReference>
<dbReference type="Proteomes" id="UP000010093">
    <property type="component" value="Chromosome"/>
</dbReference>